<name>A0A1X7RPX2_ZYMT9</name>
<feature type="compositionally biased region" description="Basic and acidic residues" evidence="1">
    <location>
        <begin position="84"/>
        <end position="93"/>
    </location>
</feature>
<feature type="compositionally biased region" description="Polar residues" evidence="1">
    <location>
        <begin position="509"/>
        <end position="520"/>
    </location>
</feature>
<protein>
    <submittedName>
        <fullName evidence="2">Uncharacterized protein</fullName>
    </submittedName>
</protein>
<accession>A0A1X7RPX2</accession>
<feature type="compositionally biased region" description="Low complexity" evidence="1">
    <location>
        <begin position="779"/>
        <end position="789"/>
    </location>
</feature>
<feature type="compositionally biased region" description="Polar residues" evidence="1">
    <location>
        <begin position="555"/>
        <end position="564"/>
    </location>
</feature>
<dbReference type="AlphaFoldDB" id="A0A1X7RPX2"/>
<evidence type="ECO:0000256" key="1">
    <source>
        <dbReference type="SAM" id="MobiDB-lite"/>
    </source>
</evidence>
<sequence>MLSRSNSIAGDRLRRAKSTSSAHTSASGHQRLSTSIDPFVSHRDAEAAAVEAFSRARRIDEMAAQSSRPKPNRRRSQKMGGKSEGCHFEDARKKALAQTGESAHTLTTAHAKHSPVGKSSTNSDEETVVTRKRSVIPPGPSIVKITASQPSLAPPLRKRTSGYTDGSPAPRYSLLERRSSTLQVRPSEESGPSEGDNYTSSLAHLTAFGQSHDDDKLPLSYQTRSSTKGNSTDQDTQSIHADALQPRRVRERKSFLGSFQKRRATDNGYNFDTGLPPCNQASSNTAAPIPYQSAYNVVPSAKSQQKSRNFSDTIKGRLKKVFRRVSKPLPPPPGLPPQQVEAKDFHFAVGDYDLSEASFVDYTDPFMTVAAEDPRVPPTQNKYTTASTASKSRVTSWTNSTINQSSVRTANGPFTIGQGPPRALHKSDSNATLRKTSSLFFGRPIRNKLRRSSKADLKSSSEESQSLYSALQRRMRTSRSTEAANEVPVAGESSSTQPSSGSGALARLPSQSQRVSSTHHLLNPWRGLTATDNDHATIRPVSTPDLPPVPEATHDNSSATSSPDRTVLHHVQTSSPHASSNPLRRSCAIKAPGPSKDQLARRKDAAVKRWSSTLAPFASGDASVVEDNPYTLPSTATNVGMSVRENHTSLPHSCRADVISPSVYSRATDGASPRPETPMDMDAMLDPEAGATKITVTGREVRRYEISPEKRRGAGGGSQEWRDWIASELSEFAHGLREDEYDGVGIADGSRPTSAASGRYMKDRYPAFYNVPADRPRSRASSRQSNASSRHAHCRDVTPEDAMSRSMRHMAKSRTASVESGLRVTTASINAGAGSSAAVVLARGTAARQRRISKPRSFAEIEAEAQIHATAGISADKVADEPSSIPPASLPAIPAAQTTVSSRPKSNYDLRANWKATASAQARALQVKRIEHSVSVDQLRRLPHPATGSEVEVSQAEPASDSNVANFRNIAQRKPRSPVDADTTLLRISAGPYADTKSPSAEKKSPPFRSHSHTFNQNQENARPPSAAKMGAEAGEVKRGCTPQNPFELEANVVRQASSQVNGHESHELSCNTRTSATGLPTLSSSEWLAAGSSCSGAPLSKHQIRGAGGNVRRKDVVGVGFGKSSGTKSQPAVGEKDMGESVGSGGDGIRTSPGQRLVSCWLKEEGRVGGGGERERERSGATRFV</sequence>
<dbReference type="STRING" id="1276538.A0A1X7RPX2"/>
<feature type="region of interest" description="Disordered" evidence="1">
    <location>
        <begin position="1091"/>
        <end position="1186"/>
    </location>
</feature>
<feature type="region of interest" description="Disordered" evidence="1">
    <location>
        <begin position="450"/>
        <end position="600"/>
    </location>
</feature>
<proteinExistence type="predicted"/>
<feature type="region of interest" description="Disordered" evidence="1">
    <location>
        <begin position="1056"/>
        <end position="1079"/>
    </location>
</feature>
<feature type="compositionally biased region" description="Polar residues" evidence="1">
    <location>
        <begin position="571"/>
        <end position="583"/>
    </location>
</feature>
<evidence type="ECO:0000313" key="3">
    <source>
        <dbReference type="Proteomes" id="UP000215127"/>
    </source>
</evidence>
<feature type="compositionally biased region" description="Polar residues" evidence="1">
    <location>
        <begin position="99"/>
        <end position="108"/>
    </location>
</feature>
<feature type="compositionally biased region" description="Basic and acidic residues" evidence="1">
    <location>
        <begin position="1163"/>
        <end position="1186"/>
    </location>
</feature>
<reference evidence="2 3" key="1">
    <citation type="submission" date="2016-06" db="EMBL/GenBank/DDBJ databases">
        <authorList>
            <person name="Kjaerup R.B."/>
            <person name="Dalgaard T.S."/>
            <person name="Juul-Madsen H.R."/>
        </authorList>
    </citation>
    <scope>NUCLEOTIDE SEQUENCE [LARGE SCALE GENOMIC DNA]</scope>
</reference>
<feature type="region of interest" description="Disordered" evidence="1">
    <location>
        <begin position="60"/>
        <end position="247"/>
    </location>
</feature>
<gene>
    <name evidence="2" type="ORF">ZT3D7_G4599</name>
</gene>
<evidence type="ECO:0000313" key="2">
    <source>
        <dbReference type="EMBL" id="SMQ49448.1"/>
    </source>
</evidence>
<feature type="region of interest" description="Disordered" evidence="1">
    <location>
        <begin position="1"/>
        <end position="39"/>
    </location>
</feature>
<feature type="compositionally biased region" description="Low complexity" evidence="1">
    <location>
        <begin position="462"/>
        <end position="472"/>
    </location>
</feature>
<feature type="region of interest" description="Disordered" evidence="1">
    <location>
        <begin position="770"/>
        <end position="805"/>
    </location>
</feature>
<feature type="compositionally biased region" description="Low complexity" evidence="1">
    <location>
        <begin position="18"/>
        <end position="29"/>
    </location>
</feature>
<dbReference type="Proteomes" id="UP000215127">
    <property type="component" value="Chromosome 3"/>
</dbReference>
<feature type="region of interest" description="Disordered" evidence="1">
    <location>
        <begin position="377"/>
        <end position="431"/>
    </location>
</feature>
<keyword evidence="3" id="KW-1185">Reference proteome</keyword>
<organism evidence="2 3">
    <name type="scientific">Zymoseptoria tritici (strain ST99CH_3D7)</name>
    <dbReference type="NCBI Taxonomy" id="1276538"/>
    <lineage>
        <taxon>Eukaryota</taxon>
        <taxon>Fungi</taxon>
        <taxon>Dikarya</taxon>
        <taxon>Ascomycota</taxon>
        <taxon>Pezizomycotina</taxon>
        <taxon>Dothideomycetes</taxon>
        <taxon>Dothideomycetidae</taxon>
        <taxon>Mycosphaerellales</taxon>
        <taxon>Mycosphaerellaceae</taxon>
        <taxon>Zymoseptoria</taxon>
    </lineage>
</organism>
<feature type="compositionally biased region" description="Low complexity" evidence="1">
    <location>
        <begin position="491"/>
        <end position="503"/>
    </location>
</feature>
<dbReference type="EMBL" id="LT853694">
    <property type="protein sequence ID" value="SMQ49448.1"/>
    <property type="molecule type" value="Genomic_DNA"/>
</dbReference>
<feature type="compositionally biased region" description="Polar residues" evidence="1">
    <location>
        <begin position="378"/>
        <end position="409"/>
    </location>
</feature>
<feature type="region of interest" description="Disordered" evidence="1">
    <location>
        <begin position="936"/>
        <end position="1044"/>
    </location>
</feature>
<feature type="compositionally biased region" description="Polar residues" evidence="1">
    <location>
        <begin position="220"/>
        <end position="239"/>
    </location>
</feature>
<feature type="region of interest" description="Disordered" evidence="1">
    <location>
        <begin position="876"/>
        <end position="905"/>
    </location>
</feature>